<dbReference type="SUPFAM" id="SSF54909">
    <property type="entry name" value="Dimeric alpha+beta barrel"/>
    <property type="match status" value="1"/>
</dbReference>
<dbReference type="AlphaFoldDB" id="A0A1H6JRW0"/>
<protein>
    <submittedName>
        <fullName evidence="2">Quinol monooxygenase YgiN</fullName>
    </submittedName>
</protein>
<feature type="domain" description="ABM" evidence="1">
    <location>
        <begin position="2"/>
        <end position="93"/>
    </location>
</feature>
<dbReference type="PROSITE" id="PS51725">
    <property type="entry name" value="ABM"/>
    <property type="match status" value="1"/>
</dbReference>
<gene>
    <name evidence="2" type="ORF">SAMN05192561_11711</name>
</gene>
<dbReference type="EMBL" id="FNWU01000017">
    <property type="protein sequence ID" value="SEH63657.1"/>
    <property type="molecule type" value="Genomic_DNA"/>
</dbReference>
<reference evidence="2 3" key="1">
    <citation type="submission" date="2016-10" db="EMBL/GenBank/DDBJ databases">
        <authorList>
            <person name="de Groot N.N."/>
        </authorList>
    </citation>
    <scope>NUCLEOTIDE SEQUENCE [LARGE SCALE GENOMIC DNA]</scope>
    <source>
        <strain evidence="2 3">IBRC-M10418</strain>
    </source>
</reference>
<dbReference type="InterPro" id="IPR011008">
    <property type="entry name" value="Dimeric_a/b-barrel"/>
</dbReference>
<evidence type="ECO:0000313" key="3">
    <source>
        <dbReference type="Proteomes" id="UP000199215"/>
    </source>
</evidence>
<evidence type="ECO:0000259" key="1">
    <source>
        <dbReference type="PROSITE" id="PS51725"/>
    </source>
</evidence>
<organism evidence="2 3">
    <name type="scientific">Halopenitus malekzadehii</name>
    <dbReference type="NCBI Taxonomy" id="1267564"/>
    <lineage>
        <taxon>Archaea</taxon>
        <taxon>Methanobacteriati</taxon>
        <taxon>Methanobacteriota</taxon>
        <taxon>Stenosarchaea group</taxon>
        <taxon>Halobacteria</taxon>
        <taxon>Halobacteriales</taxon>
        <taxon>Haloferacaceae</taxon>
        <taxon>Halopenitus</taxon>
    </lineage>
</organism>
<dbReference type="InterPro" id="IPR007138">
    <property type="entry name" value="ABM_dom"/>
</dbReference>
<dbReference type="PANTHER" id="PTHR33336:SF15">
    <property type="entry name" value="ABM DOMAIN-CONTAINING PROTEIN"/>
    <property type="match status" value="1"/>
</dbReference>
<dbReference type="STRING" id="1267564.SAMN05192561_11711"/>
<sequence>MIVIHATFPIDPDERERALELAADLVAETTDEPGAIDYHAAIDIEDETVLRFIERYENAEAFEAHVDSAHFQSFAEQLPELLAGEPEVLRLEVSDAIELEL</sequence>
<dbReference type="Pfam" id="PF03992">
    <property type="entry name" value="ABM"/>
    <property type="match status" value="1"/>
</dbReference>
<keyword evidence="2" id="KW-0560">Oxidoreductase</keyword>
<accession>A0A1H6JRW0</accession>
<keyword evidence="3" id="KW-1185">Reference proteome</keyword>
<dbReference type="PANTHER" id="PTHR33336">
    <property type="entry name" value="QUINOL MONOOXYGENASE YGIN-RELATED"/>
    <property type="match status" value="1"/>
</dbReference>
<evidence type="ECO:0000313" key="2">
    <source>
        <dbReference type="EMBL" id="SEH63657.1"/>
    </source>
</evidence>
<dbReference type="RefSeq" id="WP_092817790.1">
    <property type="nucleotide sequence ID" value="NZ_FNWU01000017.1"/>
</dbReference>
<dbReference type="Gene3D" id="3.30.70.100">
    <property type="match status" value="1"/>
</dbReference>
<dbReference type="InterPro" id="IPR050744">
    <property type="entry name" value="AI-2_Isomerase_LsrG"/>
</dbReference>
<dbReference type="Proteomes" id="UP000199215">
    <property type="component" value="Unassembled WGS sequence"/>
</dbReference>
<dbReference type="OrthoDB" id="8931at2157"/>
<proteinExistence type="predicted"/>
<keyword evidence="2" id="KW-0503">Monooxygenase</keyword>
<name>A0A1H6JRW0_9EURY</name>
<dbReference type="GO" id="GO:0004497">
    <property type="term" value="F:monooxygenase activity"/>
    <property type="evidence" value="ECO:0007669"/>
    <property type="project" value="UniProtKB-KW"/>
</dbReference>